<proteinExistence type="predicted"/>
<name>A0A2G5T310_9PELO</name>
<reference evidence="3" key="1">
    <citation type="submission" date="2017-10" db="EMBL/GenBank/DDBJ databases">
        <title>Rapid genome shrinkage in a self-fertile nematode reveals novel sperm competition proteins.</title>
        <authorList>
            <person name="Yin D."/>
            <person name="Schwarz E.M."/>
            <person name="Thomas C.G."/>
            <person name="Felde R.L."/>
            <person name="Korf I.F."/>
            <person name="Cutter A.D."/>
            <person name="Schartner C.M."/>
            <person name="Ralston E.J."/>
            <person name="Meyer B.J."/>
            <person name="Haag E.S."/>
        </authorList>
    </citation>
    <scope>NUCLEOTIDE SEQUENCE [LARGE SCALE GENOMIC DNA]</scope>
    <source>
        <strain evidence="3">JU1422</strain>
    </source>
</reference>
<feature type="compositionally biased region" description="Basic and acidic residues" evidence="1">
    <location>
        <begin position="10"/>
        <end position="27"/>
    </location>
</feature>
<organism evidence="2 3">
    <name type="scientific">Caenorhabditis nigoni</name>
    <dbReference type="NCBI Taxonomy" id="1611254"/>
    <lineage>
        <taxon>Eukaryota</taxon>
        <taxon>Metazoa</taxon>
        <taxon>Ecdysozoa</taxon>
        <taxon>Nematoda</taxon>
        <taxon>Chromadorea</taxon>
        <taxon>Rhabditida</taxon>
        <taxon>Rhabditina</taxon>
        <taxon>Rhabditomorpha</taxon>
        <taxon>Rhabditoidea</taxon>
        <taxon>Rhabditidae</taxon>
        <taxon>Peloderinae</taxon>
        <taxon>Caenorhabditis</taxon>
    </lineage>
</organism>
<sequence>MLDQLYPEKCQGETDKLEMHHHQDDQPRALGQDRQPGAPGYGGEPRASGQGLQPGRNGICEVPQSGPQDHQLMRIAKLRYTAGGRRNGVGAGGGSAVQTSGCLAGSPGPPGEAGSVGEQGQTGQNAQRRPPGPDLNSEPAGFPGMPGLDEQAGCAPSPGTAGPQIVPGNDIKPKATEQDGHPGEPGTFIINSARVPGPPGSSGQPEQ</sequence>
<evidence type="ECO:0000256" key="1">
    <source>
        <dbReference type="SAM" id="MobiDB-lite"/>
    </source>
</evidence>
<dbReference type="AlphaFoldDB" id="A0A2G5T310"/>
<evidence type="ECO:0000313" key="2">
    <source>
        <dbReference type="EMBL" id="PIC21640.1"/>
    </source>
</evidence>
<feature type="region of interest" description="Disordered" evidence="1">
    <location>
        <begin position="1"/>
        <end position="207"/>
    </location>
</feature>
<feature type="compositionally biased region" description="Gly residues" evidence="1">
    <location>
        <begin position="85"/>
        <end position="95"/>
    </location>
</feature>
<comment type="caution">
    <text evidence="2">The sequence shown here is derived from an EMBL/GenBank/DDBJ whole genome shotgun (WGS) entry which is preliminary data.</text>
</comment>
<gene>
    <name evidence="2" type="primary">Cnig_chr_X.g26403</name>
    <name evidence="2" type="ORF">B9Z55_026403</name>
</gene>
<dbReference type="STRING" id="1611254.A0A2G5T310"/>
<accession>A0A2G5T310</accession>
<dbReference type="EMBL" id="PDUG01000006">
    <property type="protein sequence ID" value="PIC21640.1"/>
    <property type="molecule type" value="Genomic_DNA"/>
</dbReference>
<feature type="compositionally biased region" description="Basic and acidic residues" evidence="1">
    <location>
        <begin position="171"/>
        <end position="182"/>
    </location>
</feature>
<evidence type="ECO:0000313" key="3">
    <source>
        <dbReference type="Proteomes" id="UP000230233"/>
    </source>
</evidence>
<protein>
    <submittedName>
        <fullName evidence="2">Uncharacterized protein</fullName>
    </submittedName>
</protein>
<feature type="compositionally biased region" description="Low complexity" evidence="1">
    <location>
        <begin position="96"/>
        <end position="118"/>
    </location>
</feature>
<dbReference type="Proteomes" id="UP000230233">
    <property type="component" value="Chromosome X"/>
</dbReference>
<keyword evidence="3" id="KW-1185">Reference proteome</keyword>